<dbReference type="OrthoDB" id="7432757at2"/>
<reference evidence="1 2" key="1">
    <citation type="submission" date="2016-11" db="EMBL/GenBank/DDBJ databases">
        <authorList>
            <person name="Jaros S."/>
            <person name="Januszkiewicz K."/>
            <person name="Wedrychowicz H."/>
        </authorList>
    </citation>
    <scope>NUCLEOTIDE SEQUENCE [LARGE SCALE GENOMIC DNA]</scope>
    <source>
        <strain evidence="1 2">GAS499</strain>
    </source>
</reference>
<name>A0A1M6WAT2_9BRAD</name>
<protein>
    <submittedName>
        <fullName evidence="1">Thermostable hemolysin</fullName>
    </submittedName>
</protein>
<dbReference type="RefSeq" id="WP_079541535.1">
    <property type="nucleotide sequence ID" value="NZ_LT670844.1"/>
</dbReference>
<evidence type="ECO:0000313" key="1">
    <source>
        <dbReference type="EMBL" id="SHK90778.1"/>
    </source>
</evidence>
<accession>A0A1M6WAT2</accession>
<gene>
    <name evidence="1" type="ORF">SAMN05444159_4498</name>
</gene>
<dbReference type="InterPro" id="IPR022050">
    <property type="entry name" value="T_hemolysin"/>
</dbReference>
<proteinExistence type="predicted"/>
<dbReference type="AlphaFoldDB" id="A0A1M6WAT2"/>
<dbReference type="Proteomes" id="UP000189935">
    <property type="component" value="Chromosome I"/>
</dbReference>
<dbReference type="EMBL" id="LT670844">
    <property type="protein sequence ID" value="SHK90778.1"/>
    <property type="molecule type" value="Genomic_DNA"/>
</dbReference>
<evidence type="ECO:0000313" key="2">
    <source>
        <dbReference type="Proteomes" id="UP000189935"/>
    </source>
</evidence>
<organism evidence="1 2">
    <name type="scientific">Bradyrhizobium lablabi</name>
    <dbReference type="NCBI Taxonomy" id="722472"/>
    <lineage>
        <taxon>Bacteria</taxon>
        <taxon>Pseudomonadati</taxon>
        <taxon>Pseudomonadota</taxon>
        <taxon>Alphaproteobacteria</taxon>
        <taxon>Hyphomicrobiales</taxon>
        <taxon>Nitrobacteraceae</taxon>
        <taxon>Bradyrhizobium</taxon>
    </lineage>
</organism>
<dbReference type="Pfam" id="PF12261">
    <property type="entry name" value="T_hemolysin"/>
    <property type="match status" value="1"/>
</dbReference>
<sequence>MIGNNGIDPILWPVSEMKTALLANDDALRRPAEEFIKDTYEARYGARLETFPSRIIALLDHRDEILCAAGLRFLDDGFFSERYLDTPVEDVVSAISARTVNRSAIFEVTTLASRAPLATAEFIAEIGSFGERAGFEWSFFTLTRRLHLLVSRLGVALTLLGEADRHRIADSERWGTYYACQPKVYAVASRRPKMSGDGPQRREQYAATI</sequence>